<feature type="compositionally biased region" description="Basic and acidic residues" evidence="1">
    <location>
        <begin position="80"/>
        <end position="106"/>
    </location>
</feature>
<sequence length="106" mass="11787">MKTRFFLSAVALLVAASTAGAQAQATPVVNAREQNQRARIRQGVASGELNRREAARMRGREAGLTAEKRSARADGVVTPTERRDLRKTENRDSRAIYRQKHDGQVR</sequence>
<feature type="compositionally biased region" description="Basic and acidic residues" evidence="1">
    <location>
        <begin position="49"/>
        <end position="72"/>
    </location>
</feature>
<proteinExistence type="predicted"/>
<name>A0A502H1K6_9BACT</name>
<keyword evidence="2" id="KW-0732">Signal</keyword>
<dbReference type="Proteomes" id="UP000317646">
    <property type="component" value="Unassembled WGS sequence"/>
</dbReference>
<dbReference type="AlphaFoldDB" id="A0A502H1K6"/>
<keyword evidence="4" id="KW-1185">Reference proteome</keyword>
<protein>
    <recommendedName>
        <fullName evidence="5">DUF4148 domain-containing protein</fullName>
    </recommendedName>
</protein>
<dbReference type="OrthoDB" id="886826at2"/>
<evidence type="ECO:0000256" key="1">
    <source>
        <dbReference type="SAM" id="MobiDB-lite"/>
    </source>
</evidence>
<evidence type="ECO:0000256" key="2">
    <source>
        <dbReference type="SAM" id="SignalP"/>
    </source>
</evidence>
<feature type="chain" id="PRO_5021377651" description="DUF4148 domain-containing protein" evidence="2">
    <location>
        <begin position="24"/>
        <end position="106"/>
    </location>
</feature>
<feature type="region of interest" description="Disordered" evidence="1">
    <location>
        <begin position="43"/>
        <end position="106"/>
    </location>
</feature>
<accession>A0A502H1K6</accession>
<reference evidence="3 4" key="1">
    <citation type="journal article" date="2019" name="Environ. Microbiol.">
        <title>Species interactions and distinct microbial communities in high Arctic permafrost affected cryosols are associated with the CH4 and CO2 gas fluxes.</title>
        <authorList>
            <person name="Altshuler I."/>
            <person name="Hamel J."/>
            <person name="Turney S."/>
            <person name="Magnuson E."/>
            <person name="Levesque R."/>
            <person name="Greer C."/>
            <person name="Whyte L.G."/>
        </authorList>
    </citation>
    <scope>NUCLEOTIDE SEQUENCE [LARGE SCALE GENOMIC DNA]</scope>
    <source>
        <strain evidence="3 4">S9.2P</strain>
    </source>
</reference>
<organism evidence="3 4">
    <name type="scientific">Hymenobacter nivis</name>
    <dbReference type="NCBI Taxonomy" id="1850093"/>
    <lineage>
        <taxon>Bacteria</taxon>
        <taxon>Pseudomonadati</taxon>
        <taxon>Bacteroidota</taxon>
        <taxon>Cytophagia</taxon>
        <taxon>Cytophagales</taxon>
        <taxon>Hymenobacteraceae</taxon>
        <taxon>Hymenobacter</taxon>
    </lineage>
</organism>
<dbReference type="EMBL" id="RCYZ01000002">
    <property type="protein sequence ID" value="TPG67572.1"/>
    <property type="molecule type" value="Genomic_DNA"/>
</dbReference>
<dbReference type="RefSeq" id="WP_140465881.1">
    <property type="nucleotide sequence ID" value="NZ_RCYZ01000002.1"/>
</dbReference>
<comment type="caution">
    <text evidence="3">The sequence shown here is derived from an EMBL/GenBank/DDBJ whole genome shotgun (WGS) entry which is preliminary data.</text>
</comment>
<evidence type="ECO:0000313" key="4">
    <source>
        <dbReference type="Proteomes" id="UP000317646"/>
    </source>
</evidence>
<evidence type="ECO:0000313" key="3">
    <source>
        <dbReference type="EMBL" id="TPG67572.1"/>
    </source>
</evidence>
<feature type="signal peptide" evidence="2">
    <location>
        <begin position="1"/>
        <end position="23"/>
    </location>
</feature>
<evidence type="ECO:0008006" key="5">
    <source>
        <dbReference type="Google" id="ProtNLM"/>
    </source>
</evidence>
<gene>
    <name evidence="3" type="ORF">EAH73_07670</name>
</gene>